<protein>
    <submittedName>
        <fullName evidence="1">Uncharacterized protein</fullName>
    </submittedName>
</protein>
<reference evidence="1 2" key="1">
    <citation type="journal article" date="2018" name="Sci. Rep.">
        <title>Genomic signatures of local adaptation to the degree of environmental predictability in rotifers.</title>
        <authorList>
            <person name="Franch-Gras L."/>
            <person name="Hahn C."/>
            <person name="Garcia-Roger E.M."/>
            <person name="Carmona M.J."/>
            <person name="Serra M."/>
            <person name="Gomez A."/>
        </authorList>
    </citation>
    <scope>NUCLEOTIDE SEQUENCE [LARGE SCALE GENOMIC DNA]</scope>
    <source>
        <strain evidence="1">HYR1</strain>
    </source>
</reference>
<organism evidence="1 2">
    <name type="scientific">Brachionus plicatilis</name>
    <name type="common">Marine rotifer</name>
    <name type="synonym">Brachionus muelleri</name>
    <dbReference type="NCBI Taxonomy" id="10195"/>
    <lineage>
        <taxon>Eukaryota</taxon>
        <taxon>Metazoa</taxon>
        <taxon>Spiralia</taxon>
        <taxon>Gnathifera</taxon>
        <taxon>Rotifera</taxon>
        <taxon>Eurotatoria</taxon>
        <taxon>Monogononta</taxon>
        <taxon>Pseudotrocha</taxon>
        <taxon>Ploima</taxon>
        <taxon>Brachionidae</taxon>
        <taxon>Brachionus</taxon>
    </lineage>
</organism>
<sequence>MTMLFISGIFHGHEYDFFEYLNVNFVEFENQRNSTENENFNWSCEKSPFLFISSHEKLIFHSTFIINVDTCFECLS</sequence>
<dbReference type="Proteomes" id="UP000276133">
    <property type="component" value="Unassembled WGS sequence"/>
</dbReference>
<dbReference type="AlphaFoldDB" id="A0A3M7P4Z3"/>
<evidence type="ECO:0000313" key="2">
    <source>
        <dbReference type="Proteomes" id="UP000276133"/>
    </source>
</evidence>
<gene>
    <name evidence="1" type="ORF">BpHYR1_023509</name>
</gene>
<accession>A0A3M7P4Z3</accession>
<comment type="caution">
    <text evidence="1">The sequence shown here is derived from an EMBL/GenBank/DDBJ whole genome shotgun (WGS) entry which is preliminary data.</text>
</comment>
<dbReference type="EMBL" id="REGN01013276">
    <property type="protein sequence ID" value="RMZ94132.1"/>
    <property type="molecule type" value="Genomic_DNA"/>
</dbReference>
<name>A0A3M7P4Z3_BRAPC</name>
<proteinExistence type="predicted"/>
<evidence type="ECO:0000313" key="1">
    <source>
        <dbReference type="EMBL" id="RMZ94132.1"/>
    </source>
</evidence>
<keyword evidence="2" id="KW-1185">Reference proteome</keyword>